<reference evidence="3 4" key="1">
    <citation type="submission" date="2020-01" db="EMBL/GenBank/DDBJ databases">
        <title>Genome sequence of Desulfovibrio aerotolerans DSM 16695(T).</title>
        <authorList>
            <person name="Karnachuk O."/>
            <person name="Avakyan M."/>
            <person name="Mardanov A."/>
            <person name="Kadnikov V."/>
            <person name="Ravin N."/>
        </authorList>
    </citation>
    <scope>NUCLEOTIDE SEQUENCE [LARGE SCALE GENOMIC DNA]</scope>
    <source>
        <strain evidence="3 4">DSM 16695</strain>
    </source>
</reference>
<protein>
    <recommendedName>
        <fullName evidence="2">Type VI secretion system spike protein VgrG3-like C-terminal domain-containing protein</fullName>
    </recommendedName>
</protein>
<keyword evidence="4" id="KW-1185">Reference proteome</keyword>
<gene>
    <name evidence="3" type="ORF">GTA51_15950</name>
</gene>
<accession>A0A7C9MWQ0</accession>
<evidence type="ECO:0000313" key="3">
    <source>
        <dbReference type="EMBL" id="MYL84614.1"/>
    </source>
</evidence>
<dbReference type="Pfam" id="PF21277">
    <property type="entry name" value="T6SS_VgrG3-like_C"/>
    <property type="match status" value="1"/>
</dbReference>
<feature type="domain" description="Type VI secretion system spike protein VgrG3-like C-terminal" evidence="2">
    <location>
        <begin position="226"/>
        <end position="416"/>
    </location>
</feature>
<proteinExistence type="predicted"/>
<dbReference type="OrthoDB" id="5378899at2"/>
<dbReference type="AlphaFoldDB" id="A0A7C9MWQ0"/>
<dbReference type="EMBL" id="WVUD01000037">
    <property type="protein sequence ID" value="MYL84614.1"/>
    <property type="molecule type" value="Genomic_DNA"/>
</dbReference>
<evidence type="ECO:0000256" key="1">
    <source>
        <dbReference type="SAM" id="MobiDB-lite"/>
    </source>
</evidence>
<dbReference type="RefSeq" id="WP_160962797.1">
    <property type="nucleotide sequence ID" value="NZ_WVUD01000037.1"/>
</dbReference>
<dbReference type="InterPro" id="IPR049073">
    <property type="entry name" value="T6SS_VgrG3-like_C"/>
</dbReference>
<sequence length="429" mass="45683">MAIETTKSAAPPQDFLAKAAASTPGSAKSALDPKFFDIMLQSGYGINAQVSKNSKLAIPQGQMITGLEMLSSGEGSGKEAALSMLGYQSTAKGLTGSQGSPGSSLDKFQGSAMATLSRMAMEQAATDSGATAPSAAGGSSLRRSVDKSAVRMAVSPNARHPDDLGHLGRVGQASGRGGFTKREEELLLAAAGAENILAESSRVEKVKEQAASSRKVLPSALEHKAGRLSAQYESNSEIDYIGYDSRGGTSYGQYQIASKTGTMDYFIRFLDDKAPDIAAKLRTAGSADTGGRSGRMPSVWKDIAAADPKRFEALQHEFIRSNNYSPAAKSIVLTTGVDVTRRSYALREVLWSTAVQHGPGGAERIFTQAIDKAEAQPVSQDFDKSVIEEVYRIRGKKFFRHNKRVREAVLSRFREEQSMAIALLDGAPV</sequence>
<feature type="region of interest" description="Disordered" evidence="1">
    <location>
        <begin position="122"/>
        <end position="176"/>
    </location>
</feature>
<name>A0A7C9MWQ0_9BACT</name>
<organism evidence="3 4">
    <name type="scientific">Solidesulfovibrio aerotolerans</name>
    <dbReference type="NCBI Taxonomy" id="295255"/>
    <lineage>
        <taxon>Bacteria</taxon>
        <taxon>Pseudomonadati</taxon>
        <taxon>Thermodesulfobacteriota</taxon>
        <taxon>Desulfovibrionia</taxon>
        <taxon>Desulfovibrionales</taxon>
        <taxon>Desulfovibrionaceae</taxon>
        <taxon>Solidesulfovibrio</taxon>
    </lineage>
</organism>
<feature type="compositionally biased region" description="Low complexity" evidence="1">
    <location>
        <begin position="124"/>
        <end position="140"/>
    </location>
</feature>
<evidence type="ECO:0000259" key="2">
    <source>
        <dbReference type="Pfam" id="PF21277"/>
    </source>
</evidence>
<dbReference type="Proteomes" id="UP000482487">
    <property type="component" value="Unassembled WGS sequence"/>
</dbReference>
<comment type="caution">
    <text evidence="3">The sequence shown here is derived from an EMBL/GenBank/DDBJ whole genome shotgun (WGS) entry which is preliminary data.</text>
</comment>
<evidence type="ECO:0000313" key="4">
    <source>
        <dbReference type="Proteomes" id="UP000482487"/>
    </source>
</evidence>